<evidence type="ECO:0000256" key="7">
    <source>
        <dbReference type="SAM" id="Phobius"/>
    </source>
</evidence>
<dbReference type="PANTHER" id="PTHR27002:SF181">
    <property type="entry name" value="RECEPTOR-LIKE SERINE_THREONINE-PROTEIN KINASE"/>
    <property type="match status" value="1"/>
</dbReference>
<dbReference type="FunFam" id="1.10.510.10:FF:001270">
    <property type="entry name" value="Uncharacterized protein"/>
    <property type="match status" value="1"/>
</dbReference>
<dbReference type="InterPro" id="IPR011009">
    <property type="entry name" value="Kinase-like_dom_sf"/>
</dbReference>
<feature type="region of interest" description="Disordered" evidence="6">
    <location>
        <begin position="267"/>
        <end position="286"/>
    </location>
</feature>
<keyword evidence="3" id="KW-0547">Nucleotide-binding</keyword>
<protein>
    <recommendedName>
        <fullName evidence="12">Protein kinase domain-containing protein</fullName>
    </recommendedName>
</protein>
<accession>A0A834HC86</accession>
<evidence type="ECO:0000256" key="3">
    <source>
        <dbReference type="ARBA" id="ARBA00022741"/>
    </source>
</evidence>
<dbReference type="SUPFAM" id="SSF56112">
    <property type="entry name" value="Protein kinase-like (PK-like)"/>
    <property type="match status" value="2"/>
</dbReference>
<dbReference type="Pfam" id="PF11883">
    <property type="entry name" value="DUF3403"/>
    <property type="match status" value="1"/>
</dbReference>
<evidence type="ECO:0000313" key="11">
    <source>
        <dbReference type="Proteomes" id="UP000626092"/>
    </source>
</evidence>
<sequence length="286" mass="32151">MKPWNRMTYLVTFVEWTESTAYVKRERKMATIIIVVLCTVIGMIMAGMAGYYICQLRKARAKARQENSFSISSKEESQQHDLDLPIFDLGTIFSATNKFSFGNKIGEGGFGPVYKLNKYVCIFTNDFDAVLACSGYMSPEYAMSGHFSVKSDVFSFGVLVLEIISGKKNWGFYHPDHDLNLIGYAWKLWNEERPLELMDKELESSISTDEVVRCIQVALLCVQQRMEDRPTMSSVVFMLSNESAVPQNPKEPGFCIASFSLKIESSSSGQTTSTANDVTITELTGR</sequence>
<gene>
    <name evidence="10" type="ORF">RHSIM_Rhsim02G0117700</name>
</gene>
<feature type="transmembrane region" description="Helical" evidence="7">
    <location>
        <begin position="29"/>
        <end position="54"/>
    </location>
</feature>
<feature type="domain" description="S-locus receptor kinase C-terminal" evidence="9">
    <location>
        <begin position="240"/>
        <end position="286"/>
    </location>
</feature>
<name>A0A834HC86_RHOSS</name>
<proteinExistence type="predicted"/>
<keyword evidence="1" id="KW-0723">Serine/threonine-protein kinase</keyword>
<keyword evidence="4" id="KW-0418">Kinase</keyword>
<dbReference type="InterPro" id="IPR001245">
    <property type="entry name" value="Ser-Thr/Tyr_kinase_cat_dom"/>
</dbReference>
<evidence type="ECO:0000256" key="4">
    <source>
        <dbReference type="ARBA" id="ARBA00022777"/>
    </source>
</evidence>
<evidence type="ECO:0000259" key="9">
    <source>
        <dbReference type="Pfam" id="PF11883"/>
    </source>
</evidence>
<keyword evidence="7" id="KW-0472">Membrane</keyword>
<dbReference type="EMBL" id="WJXA01000002">
    <property type="protein sequence ID" value="KAF7149690.1"/>
    <property type="molecule type" value="Genomic_DNA"/>
</dbReference>
<dbReference type="Gene3D" id="1.10.510.10">
    <property type="entry name" value="Transferase(Phosphotransferase) domain 1"/>
    <property type="match status" value="1"/>
</dbReference>
<evidence type="ECO:0008006" key="12">
    <source>
        <dbReference type="Google" id="ProtNLM"/>
    </source>
</evidence>
<dbReference type="InterPro" id="IPR021820">
    <property type="entry name" value="S-locus_recpt_kinase_C"/>
</dbReference>
<evidence type="ECO:0000256" key="1">
    <source>
        <dbReference type="ARBA" id="ARBA00022527"/>
    </source>
</evidence>
<keyword evidence="5" id="KW-0067">ATP-binding</keyword>
<evidence type="ECO:0000256" key="2">
    <source>
        <dbReference type="ARBA" id="ARBA00022679"/>
    </source>
</evidence>
<feature type="domain" description="Serine-threonine/tyrosine-protein kinase catalytic" evidence="8">
    <location>
        <begin position="135"/>
        <end position="236"/>
    </location>
</feature>
<comment type="caution">
    <text evidence="10">The sequence shown here is derived from an EMBL/GenBank/DDBJ whole genome shotgun (WGS) entry which is preliminary data.</text>
</comment>
<reference evidence="10" key="1">
    <citation type="submission" date="2019-11" db="EMBL/GenBank/DDBJ databases">
        <authorList>
            <person name="Liu Y."/>
            <person name="Hou J."/>
            <person name="Li T.-Q."/>
            <person name="Guan C.-H."/>
            <person name="Wu X."/>
            <person name="Wu H.-Z."/>
            <person name="Ling F."/>
            <person name="Zhang R."/>
            <person name="Shi X.-G."/>
            <person name="Ren J.-P."/>
            <person name="Chen E.-F."/>
            <person name="Sun J.-M."/>
        </authorList>
    </citation>
    <scope>NUCLEOTIDE SEQUENCE</scope>
    <source>
        <strain evidence="10">Adult_tree_wgs_1</strain>
        <tissue evidence="10">Leaves</tissue>
    </source>
</reference>
<keyword evidence="2" id="KW-0808">Transferase</keyword>
<keyword evidence="7" id="KW-0812">Transmembrane</keyword>
<keyword evidence="11" id="KW-1185">Reference proteome</keyword>
<organism evidence="10 11">
    <name type="scientific">Rhododendron simsii</name>
    <name type="common">Sims's rhododendron</name>
    <dbReference type="NCBI Taxonomy" id="118357"/>
    <lineage>
        <taxon>Eukaryota</taxon>
        <taxon>Viridiplantae</taxon>
        <taxon>Streptophyta</taxon>
        <taxon>Embryophyta</taxon>
        <taxon>Tracheophyta</taxon>
        <taxon>Spermatophyta</taxon>
        <taxon>Magnoliopsida</taxon>
        <taxon>eudicotyledons</taxon>
        <taxon>Gunneridae</taxon>
        <taxon>Pentapetalae</taxon>
        <taxon>asterids</taxon>
        <taxon>Ericales</taxon>
        <taxon>Ericaceae</taxon>
        <taxon>Ericoideae</taxon>
        <taxon>Rhodoreae</taxon>
        <taxon>Rhododendron</taxon>
    </lineage>
</organism>
<dbReference type="AlphaFoldDB" id="A0A834HC86"/>
<dbReference type="GO" id="GO:0005524">
    <property type="term" value="F:ATP binding"/>
    <property type="evidence" value="ECO:0007669"/>
    <property type="project" value="UniProtKB-KW"/>
</dbReference>
<evidence type="ECO:0000256" key="6">
    <source>
        <dbReference type="SAM" id="MobiDB-lite"/>
    </source>
</evidence>
<dbReference type="Pfam" id="PF07714">
    <property type="entry name" value="PK_Tyr_Ser-Thr"/>
    <property type="match status" value="1"/>
</dbReference>
<dbReference type="GO" id="GO:0005886">
    <property type="term" value="C:plasma membrane"/>
    <property type="evidence" value="ECO:0007669"/>
    <property type="project" value="TreeGrafter"/>
</dbReference>
<dbReference type="PANTHER" id="PTHR27002">
    <property type="entry name" value="RECEPTOR-LIKE SERINE/THREONINE-PROTEIN KINASE SD1-8"/>
    <property type="match status" value="1"/>
</dbReference>
<dbReference type="GO" id="GO:0004674">
    <property type="term" value="F:protein serine/threonine kinase activity"/>
    <property type="evidence" value="ECO:0007669"/>
    <property type="project" value="UniProtKB-KW"/>
</dbReference>
<evidence type="ECO:0000256" key="5">
    <source>
        <dbReference type="ARBA" id="ARBA00022840"/>
    </source>
</evidence>
<evidence type="ECO:0000313" key="10">
    <source>
        <dbReference type="EMBL" id="KAF7149690.1"/>
    </source>
</evidence>
<dbReference type="OrthoDB" id="4062651at2759"/>
<keyword evidence="7" id="KW-1133">Transmembrane helix</keyword>
<evidence type="ECO:0000259" key="8">
    <source>
        <dbReference type="Pfam" id="PF07714"/>
    </source>
</evidence>
<dbReference type="Proteomes" id="UP000626092">
    <property type="component" value="Unassembled WGS sequence"/>
</dbReference>